<feature type="region of interest" description="Disordered" evidence="1">
    <location>
        <begin position="165"/>
        <end position="193"/>
    </location>
</feature>
<feature type="compositionally biased region" description="Polar residues" evidence="1">
    <location>
        <begin position="81"/>
        <end position="92"/>
    </location>
</feature>
<organism evidence="2 3">
    <name type="scientific">Trypanosoma congolense (strain IL3000)</name>
    <dbReference type="NCBI Taxonomy" id="1068625"/>
    <lineage>
        <taxon>Eukaryota</taxon>
        <taxon>Discoba</taxon>
        <taxon>Euglenozoa</taxon>
        <taxon>Kinetoplastea</taxon>
        <taxon>Metakinetoplastina</taxon>
        <taxon>Trypanosomatida</taxon>
        <taxon>Trypanosomatidae</taxon>
        <taxon>Trypanosoma</taxon>
        <taxon>Nannomonas</taxon>
    </lineage>
</organism>
<gene>
    <name evidence="2" type="ORF">TCIL3000_0_33260</name>
</gene>
<dbReference type="Proteomes" id="UP000000702">
    <property type="component" value="Unassembled WGS sequence"/>
</dbReference>
<feature type="compositionally biased region" description="Basic residues" evidence="1">
    <location>
        <begin position="183"/>
        <end position="193"/>
    </location>
</feature>
<name>F9W5J5_TRYCI</name>
<protein>
    <submittedName>
        <fullName evidence="2">WGS project CAEQ00000000 data, annotated contig 1330</fullName>
    </submittedName>
</protein>
<dbReference type="EMBL" id="CAEQ01000719">
    <property type="protein sequence ID" value="CCD12447.1"/>
    <property type="molecule type" value="Genomic_DNA"/>
</dbReference>
<keyword evidence="3" id="KW-1185">Reference proteome</keyword>
<evidence type="ECO:0000256" key="1">
    <source>
        <dbReference type="SAM" id="MobiDB-lite"/>
    </source>
</evidence>
<feature type="compositionally biased region" description="Basic residues" evidence="1">
    <location>
        <begin position="70"/>
        <end position="80"/>
    </location>
</feature>
<evidence type="ECO:0000313" key="3">
    <source>
        <dbReference type="Proteomes" id="UP000000702"/>
    </source>
</evidence>
<sequence length="193" mass="22277">MERNRGKETTTTTRNHQMLLESNDTHFNKQVTGITAANHHNSCVHSPPQTPLHTHIHIHTRTNERVKRYKRQNCSKKHSNATKTSGRYTSPPQGRRHQNAMLHGAIKQRKVAGRERKSLENATPRMSRALSRAKVVEEQQTLTFATTKAVEKTYNDRLNTIQYSRQGLGKDEEKVKRSEGRKMHTHPLHPKKL</sequence>
<evidence type="ECO:0000313" key="2">
    <source>
        <dbReference type="EMBL" id="CCD12447.1"/>
    </source>
</evidence>
<reference evidence="2 3" key="2">
    <citation type="journal article" date="2012" name="Proc. Natl. Acad. Sci. U.S.A.">
        <title>Antigenic diversity is generated by distinct evolutionary mechanisms in African trypanosome species.</title>
        <authorList>
            <person name="Jackson A.P."/>
            <person name="Berry A."/>
            <person name="Aslett M."/>
            <person name="Allison H.C."/>
            <person name="Burton P."/>
            <person name="Vavrova-Anderson J."/>
            <person name="Brown R."/>
            <person name="Browne H."/>
            <person name="Corton N."/>
            <person name="Hauser H."/>
            <person name="Gamble J."/>
            <person name="Gilderthorp R."/>
            <person name="Marcello L."/>
            <person name="McQuillan J."/>
            <person name="Otto T.D."/>
            <person name="Quail M.A."/>
            <person name="Sanders M.J."/>
            <person name="van Tonder A."/>
            <person name="Ginger M.L."/>
            <person name="Field M.C."/>
            <person name="Barry J.D."/>
            <person name="Hertz-Fowler C."/>
            <person name="Berriman M."/>
        </authorList>
    </citation>
    <scope>NUCLEOTIDE SEQUENCE [LARGE SCALE GENOMIC DNA]</scope>
    <source>
        <strain evidence="2 3">IL3000</strain>
    </source>
</reference>
<reference evidence="3" key="1">
    <citation type="submission" date="2011-07" db="EMBL/GenBank/DDBJ databases">
        <title>Divergent evolution of antigenic variation in African trypanosomes.</title>
        <authorList>
            <person name="Jackson A.P."/>
            <person name="Berry A."/>
            <person name="Allison H.C."/>
            <person name="Burton P."/>
            <person name="Anderson J."/>
            <person name="Aslett M."/>
            <person name="Brown R."/>
            <person name="Corton N."/>
            <person name="Harris D."/>
            <person name="Hauser H."/>
            <person name="Gamble J."/>
            <person name="Gilderthorp R."/>
            <person name="McQuillan J."/>
            <person name="Quail M.A."/>
            <person name="Sanders M."/>
            <person name="Van Tonder A."/>
            <person name="Ginger M.L."/>
            <person name="Donelson J.E."/>
            <person name="Field M.C."/>
            <person name="Barry J.D."/>
            <person name="Berriman M."/>
            <person name="Hertz-Fowler C."/>
        </authorList>
    </citation>
    <scope>NUCLEOTIDE SEQUENCE [LARGE SCALE GENOMIC DNA]</scope>
    <source>
        <strain evidence="3">IL3000</strain>
    </source>
</reference>
<accession>F9W5J5</accession>
<feature type="region of interest" description="Disordered" evidence="1">
    <location>
        <begin position="70"/>
        <end position="96"/>
    </location>
</feature>
<dbReference type="AlphaFoldDB" id="F9W5J5"/>
<dbReference type="VEuPathDB" id="TriTrypDB:TcIL3000_0_33260"/>
<comment type="caution">
    <text evidence="2">The sequence shown here is derived from an EMBL/GenBank/DDBJ whole genome shotgun (WGS) entry which is preliminary data.</text>
</comment>
<feature type="compositionally biased region" description="Basic and acidic residues" evidence="1">
    <location>
        <begin position="168"/>
        <end position="182"/>
    </location>
</feature>
<proteinExistence type="predicted"/>